<protein>
    <submittedName>
        <fullName evidence="4">Alcohol dehydrogenase</fullName>
    </submittedName>
</protein>
<dbReference type="OrthoDB" id="9770238at2"/>
<dbReference type="InterPro" id="IPR013154">
    <property type="entry name" value="ADH-like_N"/>
</dbReference>
<dbReference type="Pfam" id="PF00107">
    <property type="entry name" value="ADH_zinc_N"/>
    <property type="match status" value="1"/>
</dbReference>
<feature type="domain" description="Alcohol dehydrogenase-like C-terminal" evidence="2">
    <location>
        <begin position="170"/>
        <end position="296"/>
    </location>
</feature>
<comment type="caution">
    <text evidence="4">The sequence shown here is derived from an EMBL/GenBank/DDBJ whole genome shotgun (WGS) entry which is preliminary data.</text>
</comment>
<dbReference type="InterPro" id="IPR013149">
    <property type="entry name" value="ADH-like_C"/>
</dbReference>
<dbReference type="InterPro" id="IPR036291">
    <property type="entry name" value="NAD(P)-bd_dom_sf"/>
</dbReference>
<keyword evidence="5" id="KW-1185">Reference proteome</keyword>
<name>A0A0B0IK04_9BACI</name>
<dbReference type="Proteomes" id="UP000030832">
    <property type="component" value="Unassembled WGS sequence"/>
</dbReference>
<gene>
    <name evidence="4" type="ORF">LQ50_02875</name>
</gene>
<reference evidence="4 5" key="1">
    <citation type="submission" date="2014-09" db="EMBL/GenBank/DDBJ databases">
        <title>Genome sequencing and annotation of Bacillus Okhensis strain Kh10-101T.</title>
        <authorList>
            <person name="Prakash J.S."/>
        </authorList>
    </citation>
    <scope>NUCLEOTIDE SEQUENCE [LARGE SCALE GENOMIC DNA]</scope>
    <source>
        <strain evidence="5">Kh10-101T</strain>
    </source>
</reference>
<dbReference type="RefSeq" id="WP_034625836.1">
    <property type="nucleotide sequence ID" value="NZ_JRJU01000002.1"/>
</dbReference>
<evidence type="ECO:0000313" key="4">
    <source>
        <dbReference type="EMBL" id="KHF41660.1"/>
    </source>
</evidence>
<dbReference type="InterPro" id="IPR050129">
    <property type="entry name" value="Zn_alcohol_dh"/>
</dbReference>
<organism evidence="4 5">
    <name type="scientific">Halalkalibacter okhensis</name>
    <dbReference type="NCBI Taxonomy" id="333138"/>
    <lineage>
        <taxon>Bacteria</taxon>
        <taxon>Bacillati</taxon>
        <taxon>Bacillota</taxon>
        <taxon>Bacilli</taxon>
        <taxon>Bacillales</taxon>
        <taxon>Bacillaceae</taxon>
        <taxon>Halalkalibacter</taxon>
    </lineage>
</organism>
<keyword evidence="1" id="KW-0560">Oxidoreductase</keyword>
<dbReference type="SUPFAM" id="SSF50129">
    <property type="entry name" value="GroES-like"/>
    <property type="match status" value="1"/>
</dbReference>
<dbReference type="STRING" id="333138.LQ50_02875"/>
<evidence type="ECO:0000313" key="5">
    <source>
        <dbReference type="Proteomes" id="UP000030832"/>
    </source>
</evidence>
<feature type="domain" description="Alcohol dehydrogenase-like N-terminal" evidence="3">
    <location>
        <begin position="25"/>
        <end position="132"/>
    </location>
</feature>
<evidence type="ECO:0000259" key="3">
    <source>
        <dbReference type="Pfam" id="PF08240"/>
    </source>
</evidence>
<dbReference type="PANTHER" id="PTHR43401">
    <property type="entry name" value="L-THREONINE 3-DEHYDROGENASE"/>
    <property type="match status" value="1"/>
</dbReference>
<dbReference type="SUPFAM" id="SSF51735">
    <property type="entry name" value="NAD(P)-binding Rossmann-fold domains"/>
    <property type="match status" value="1"/>
</dbReference>
<evidence type="ECO:0000259" key="2">
    <source>
        <dbReference type="Pfam" id="PF00107"/>
    </source>
</evidence>
<dbReference type="CDD" id="cd08261">
    <property type="entry name" value="Zn_ADH7"/>
    <property type="match status" value="1"/>
</dbReference>
<dbReference type="GO" id="GO:0016491">
    <property type="term" value="F:oxidoreductase activity"/>
    <property type="evidence" value="ECO:0007669"/>
    <property type="project" value="UniProtKB-KW"/>
</dbReference>
<dbReference type="InterPro" id="IPR011032">
    <property type="entry name" value="GroES-like_sf"/>
</dbReference>
<dbReference type="EMBL" id="JRJU01000002">
    <property type="protein sequence ID" value="KHF41660.1"/>
    <property type="molecule type" value="Genomic_DNA"/>
</dbReference>
<dbReference type="Gene3D" id="3.90.180.10">
    <property type="entry name" value="Medium-chain alcohol dehydrogenases, catalytic domain"/>
    <property type="match status" value="1"/>
</dbReference>
<dbReference type="Gene3D" id="3.40.50.720">
    <property type="entry name" value="NAD(P)-binding Rossmann-like Domain"/>
    <property type="match status" value="1"/>
</dbReference>
<dbReference type="Pfam" id="PF08240">
    <property type="entry name" value="ADH_N"/>
    <property type="match status" value="1"/>
</dbReference>
<proteinExistence type="predicted"/>
<dbReference type="PANTHER" id="PTHR43401:SF3">
    <property type="entry name" value="L-GALACTONATE-5-DEHYDROGENASE"/>
    <property type="match status" value="1"/>
</dbReference>
<evidence type="ECO:0000256" key="1">
    <source>
        <dbReference type="ARBA" id="ARBA00023002"/>
    </source>
</evidence>
<sequence length="337" mass="37844">MKQIICKEPGEFTMVEVDKPALLSNHAIIKIKRIGICGTDLHAYNGVQPFFTYPRVLGHELSGTIEEIGYNEQNLKVGDKVAIIPYNYCGSCSTCKKGKTNCCQNLKVTGVHEDGGMQEYLRVPISHIIQVNDLSYDEAALLEPLAIGAHAVRRGEINKRDTIVIVGAGPIGLGIMLFAKEVGAKVIAVDVNSNRLDFCKEWIGIEHTVDAKLNPIVHIDKITNGNMADIVFDATGNKRSMEQSFDYISYGGKLVYVGLTKDTIQFHNPDFHKRETTLIGSRNATIEDFENVYSLLRKREFDMQKYITHWSLFEDMIKDFPKWLKADSNVIKALIKF</sequence>
<dbReference type="eggNOG" id="COG1063">
    <property type="taxonomic scope" value="Bacteria"/>
</dbReference>
<dbReference type="AlphaFoldDB" id="A0A0B0IK04"/>
<accession>A0A0B0IK04</accession>